<proteinExistence type="predicted"/>
<dbReference type="AlphaFoldDB" id="A0A9X1JKM5"/>
<sequence>MQLKLRAALGRFSEAYIAIQRVRYRLPFDGGPNKLGLFRLLNDETEIVIEGFPRSANSWTLRLFRHWQGRRMHIAEHQHSEAHILAGAKRGLPVIVLIRWPQDAIRSWAQHDSGLDLVWALRRWIGFYQAVETVSDKVVIATFEQATQTFGEVVERTNEKFGSNFKGGVIDDKLREEITSQMAVTGYPDPERRARLKDVADRLDPKTLEGAMEIYETLAAKAH</sequence>
<keyword evidence="2" id="KW-1185">Reference proteome</keyword>
<name>A0A9X1JKM5_9SPHN</name>
<comment type="caution">
    <text evidence="1">The sequence shown here is derived from an EMBL/GenBank/DDBJ whole genome shotgun (WGS) entry which is preliminary data.</text>
</comment>
<reference evidence="1" key="1">
    <citation type="submission" date="2021-04" db="EMBL/GenBank/DDBJ databases">
        <authorList>
            <person name="Pira H."/>
            <person name="Risdian C."/>
            <person name="Wink J."/>
        </authorList>
    </citation>
    <scope>NUCLEOTIDE SEQUENCE</scope>
    <source>
        <strain evidence="1">WH158</strain>
    </source>
</reference>
<dbReference type="RefSeq" id="WP_218404471.1">
    <property type="nucleotide sequence ID" value="NZ_JAGSPC010000001.1"/>
</dbReference>
<organism evidence="1 2">
    <name type="scientific">Erythrobacter crassostreae</name>
    <dbReference type="NCBI Taxonomy" id="2828328"/>
    <lineage>
        <taxon>Bacteria</taxon>
        <taxon>Pseudomonadati</taxon>
        <taxon>Pseudomonadota</taxon>
        <taxon>Alphaproteobacteria</taxon>
        <taxon>Sphingomonadales</taxon>
        <taxon>Erythrobacteraceae</taxon>
        <taxon>Erythrobacter/Porphyrobacter group</taxon>
        <taxon>Erythrobacter</taxon>
    </lineage>
</organism>
<accession>A0A9X1JKM5</accession>
<evidence type="ECO:0000313" key="1">
    <source>
        <dbReference type="EMBL" id="MBV7259225.1"/>
    </source>
</evidence>
<dbReference type="Proteomes" id="UP001138681">
    <property type="component" value="Unassembled WGS sequence"/>
</dbReference>
<gene>
    <name evidence="1" type="ORF">KCG46_06525</name>
</gene>
<dbReference type="EMBL" id="JAGSPC010000001">
    <property type="protein sequence ID" value="MBV7259225.1"/>
    <property type="molecule type" value="Genomic_DNA"/>
</dbReference>
<evidence type="ECO:0008006" key="3">
    <source>
        <dbReference type="Google" id="ProtNLM"/>
    </source>
</evidence>
<protein>
    <recommendedName>
        <fullName evidence="3">Sulfotransferase domain-containing protein</fullName>
    </recommendedName>
</protein>
<evidence type="ECO:0000313" key="2">
    <source>
        <dbReference type="Proteomes" id="UP001138681"/>
    </source>
</evidence>